<dbReference type="RefSeq" id="WP_121644074.1">
    <property type="nucleotide sequence ID" value="NZ_RCWN01000001.1"/>
</dbReference>
<evidence type="ECO:0000313" key="2">
    <source>
        <dbReference type="EMBL" id="RLQ87106.1"/>
    </source>
</evidence>
<comment type="caution">
    <text evidence="2">The sequence shown here is derived from an EMBL/GenBank/DDBJ whole genome shotgun (WGS) entry which is preliminary data.</text>
</comment>
<dbReference type="Gene3D" id="3.10.180.10">
    <property type="entry name" value="2,3-Dihydroxybiphenyl 1,2-Dioxygenase, domain 1"/>
    <property type="match status" value="1"/>
</dbReference>
<dbReference type="InterPro" id="IPR029068">
    <property type="entry name" value="Glyas_Bleomycin-R_OHBP_Dase"/>
</dbReference>
<dbReference type="PANTHER" id="PTHR21366:SF22">
    <property type="entry name" value="VOC DOMAIN-CONTAINING PROTEIN"/>
    <property type="match status" value="1"/>
</dbReference>
<organism evidence="2 3">
    <name type="scientific">Notoacmeibacter ruber</name>
    <dbReference type="NCBI Taxonomy" id="2670375"/>
    <lineage>
        <taxon>Bacteria</taxon>
        <taxon>Pseudomonadati</taxon>
        <taxon>Pseudomonadota</taxon>
        <taxon>Alphaproteobacteria</taxon>
        <taxon>Hyphomicrobiales</taxon>
        <taxon>Notoacmeibacteraceae</taxon>
        <taxon>Notoacmeibacter</taxon>
    </lineage>
</organism>
<dbReference type="EMBL" id="RCWN01000001">
    <property type="protein sequence ID" value="RLQ87106.1"/>
    <property type="molecule type" value="Genomic_DNA"/>
</dbReference>
<dbReference type="PROSITE" id="PS51819">
    <property type="entry name" value="VOC"/>
    <property type="match status" value="1"/>
</dbReference>
<dbReference type="Proteomes" id="UP000281094">
    <property type="component" value="Unassembled WGS sequence"/>
</dbReference>
<dbReference type="Pfam" id="PF00903">
    <property type="entry name" value="Glyoxalase"/>
    <property type="match status" value="1"/>
</dbReference>
<dbReference type="AlphaFoldDB" id="A0A3L7J902"/>
<name>A0A3L7J902_9HYPH</name>
<keyword evidence="3" id="KW-1185">Reference proteome</keyword>
<dbReference type="SUPFAM" id="SSF54593">
    <property type="entry name" value="Glyoxalase/Bleomycin resistance protein/Dihydroxybiphenyl dioxygenase"/>
    <property type="match status" value="1"/>
</dbReference>
<keyword evidence="2" id="KW-0560">Oxidoreductase</keyword>
<keyword evidence="2" id="KW-0223">Dioxygenase</keyword>
<proteinExistence type="predicted"/>
<dbReference type="InterPro" id="IPR050383">
    <property type="entry name" value="GlyoxalaseI/FosfomycinResist"/>
</dbReference>
<dbReference type="InterPro" id="IPR004360">
    <property type="entry name" value="Glyas_Fos-R_dOase_dom"/>
</dbReference>
<accession>A0A3L7J902</accession>
<gene>
    <name evidence="2" type="ORF">D8780_01640</name>
</gene>
<sequence length="140" mass="15279">MNETPALNGVLEAAVYIDDIEAARRFYGELLGLKEMTAAEGRHVFFRCGTTIVLCFIADATRQPEKPGGLPVPPHGAKGPGHICFSANGETLDRWVEHLEIGGIAIESDFRWPNGARSVYVRDPAGNSVEFAEPKLWGLE</sequence>
<dbReference type="PANTHER" id="PTHR21366">
    <property type="entry name" value="GLYOXALASE FAMILY PROTEIN"/>
    <property type="match status" value="1"/>
</dbReference>
<dbReference type="GO" id="GO:0051213">
    <property type="term" value="F:dioxygenase activity"/>
    <property type="evidence" value="ECO:0007669"/>
    <property type="project" value="UniProtKB-KW"/>
</dbReference>
<dbReference type="InterPro" id="IPR037523">
    <property type="entry name" value="VOC_core"/>
</dbReference>
<evidence type="ECO:0000313" key="3">
    <source>
        <dbReference type="Proteomes" id="UP000281094"/>
    </source>
</evidence>
<feature type="domain" description="VOC" evidence="1">
    <location>
        <begin position="9"/>
        <end position="134"/>
    </location>
</feature>
<protein>
    <submittedName>
        <fullName evidence="2">Glyoxalase/bleomycin resistance/extradiol dioxygenase family protein</fullName>
    </submittedName>
</protein>
<reference evidence="2 3" key="1">
    <citation type="submission" date="2018-10" db="EMBL/GenBank/DDBJ databases">
        <title>Notoacmeibacter sp. M2BS9Y-3-1, whole genome shotgun sequence.</title>
        <authorList>
            <person name="Tuo L."/>
        </authorList>
    </citation>
    <scope>NUCLEOTIDE SEQUENCE [LARGE SCALE GENOMIC DNA]</scope>
    <source>
        <strain evidence="2 3">M2BS9Y-3-1</strain>
    </source>
</reference>
<evidence type="ECO:0000259" key="1">
    <source>
        <dbReference type="PROSITE" id="PS51819"/>
    </source>
</evidence>